<dbReference type="RefSeq" id="WP_373293665.1">
    <property type="nucleotide sequence ID" value="NZ_BAAAHD010000026.1"/>
</dbReference>
<evidence type="ECO:0000313" key="3">
    <source>
        <dbReference type="EMBL" id="MBB4772942.1"/>
    </source>
</evidence>
<gene>
    <name evidence="3" type="ORF">F4557_001360</name>
</gene>
<evidence type="ECO:0000259" key="2">
    <source>
        <dbReference type="SMART" id="SM00860"/>
    </source>
</evidence>
<feature type="region of interest" description="Disordered" evidence="1">
    <location>
        <begin position="271"/>
        <end position="292"/>
    </location>
</feature>
<dbReference type="Proteomes" id="UP000549343">
    <property type="component" value="Unassembled WGS sequence"/>
</dbReference>
<proteinExistence type="predicted"/>
<reference evidence="3 4" key="1">
    <citation type="submission" date="2020-08" db="EMBL/GenBank/DDBJ databases">
        <title>Sequencing the genomes of 1000 actinobacteria strains.</title>
        <authorList>
            <person name="Klenk H.-P."/>
        </authorList>
    </citation>
    <scope>NUCLEOTIDE SEQUENCE [LARGE SCALE GENOMIC DNA]</scope>
    <source>
        <strain evidence="3 4">DSM 44772</strain>
    </source>
</reference>
<dbReference type="Pfam" id="PF09346">
    <property type="entry name" value="SMI1_KNR4"/>
    <property type="match status" value="1"/>
</dbReference>
<feature type="domain" description="Knr4/Smi1-like" evidence="2">
    <location>
        <begin position="131"/>
        <end position="254"/>
    </location>
</feature>
<dbReference type="AlphaFoldDB" id="A0A7W7MWK8"/>
<protein>
    <recommendedName>
        <fullName evidence="2">Knr4/Smi1-like domain-containing protein</fullName>
    </recommendedName>
</protein>
<dbReference type="EMBL" id="JACHMV010000001">
    <property type="protein sequence ID" value="MBB4772942.1"/>
    <property type="molecule type" value="Genomic_DNA"/>
</dbReference>
<dbReference type="InterPro" id="IPR037883">
    <property type="entry name" value="Knr4/Smi1-like_sf"/>
</dbReference>
<name>A0A7W7MWK8_9ACTN</name>
<comment type="caution">
    <text evidence="3">The sequence shown here is derived from an EMBL/GenBank/DDBJ whole genome shotgun (WGS) entry which is preliminary data.</text>
</comment>
<dbReference type="SUPFAM" id="SSF160631">
    <property type="entry name" value="SMI1/KNR4-like"/>
    <property type="match status" value="1"/>
</dbReference>
<sequence>MRSPTHIDPDAMLINDLCRRCGAVRPSPPRPAIHTRVGSRCRSPSLTLNSVRPPRHPWRVISEDDRVFEAVRTRVDSGDYRDERFGPPDVDTVGGGAFTYTPDGRLQRVYLRGKPEYTAAHTAGLFEPLPPLTPALGAAVEECEARLGHALPSLLRRCYLELGDGGFGPAYGLEPLRLTLRDYEEQQQSWPEAWRPMARALLPICNWGCGIASYVDITDPSLRMWAIDPNPAPVGHHQDSLFPQHFSMAEWMRRWVEGTLRQPWLLQDQKTGRWRGATDAETNSALEPSSRR</sequence>
<evidence type="ECO:0000256" key="1">
    <source>
        <dbReference type="SAM" id="MobiDB-lite"/>
    </source>
</evidence>
<accession>A0A7W7MWK8</accession>
<dbReference type="InterPro" id="IPR018958">
    <property type="entry name" value="Knr4/Smi1-like_dom"/>
</dbReference>
<organism evidence="3 4">
    <name type="scientific">Actinomadura livida</name>
    <dbReference type="NCBI Taxonomy" id="79909"/>
    <lineage>
        <taxon>Bacteria</taxon>
        <taxon>Bacillati</taxon>
        <taxon>Actinomycetota</taxon>
        <taxon>Actinomycetes</taxon>
        <taxon>Streptosporangiales</taxon>
        <taxon>Thermomonosporaceae</taxon>
        <taxon>Actinomadura</taxon>
    </lineage>
</organism>
<evidence type="ECO:0000313" key="4">
    <source>
        <dbReference type="Proteomes" id="UP000549343"/>
    </source>
</evidence>
<feature type="compositionally biased region" description="Polar residues" evidence="1">
    <location>
        <begin position="280"/>
        <end position="292"/>
    </location>
</feature>
<dbReference type="SMART" id="SM00860">
    <property type="entry name" value="SMI1_KNR4"/>
    <property type="match status" value="1"/>
</dbReference>